<dbReference type="InterPro" id="IPR001932">
    <property type="entry name" value="PPM-type_phosphatase-like_dom"/>
</dbReference>
<dbReference type="Pfam" id="PF13672">
    <property type="entry name" value="PP2C_2"/>
    <property type="match status" value="1"/>
</dbReference>
<gene>
    <name evidence="2" type="ORF">C1I98_22780</name>
</gene>
<sequence>MRVTFATAPGADRNEDFVVAASTWAFVLDGATVLPGVRTGCVHDVRWLVARLGAALAGGLCTRPDEPLPGLVAVAIEETMAAHAGTCDLGDPDSPSSTVTVLRERGDALDYLVLCDSPLVLCRSGGEPTVVHDDRVERLPGGRPYGNALVRAHRNRPGGFWVASTAPEAAHEAVTGTVDRASVTAALLVSDGISRLVDWYGRPWRDLVATAGTDGPHELITQVRAAEREHGPRYGKAHDDATAVWVTW</sequence>
<comment type="caution">
    <text evidence="2">The sequence shown here is derived from an EMBL/GenBank/DDBJ whole genome shotgun (WGS) entry which is preliminary data.</text>
</comment>
<keyword evidence="3" id="KW-1185">Reference proteome</keyword>
<accession>A0A2W2FRM9</accession>
<feature type="domain" description="PPM-type phosphatase" evidence="1">
    <location>
        <begin position="22"/>
        <end position="209"/>
    </location>
</feature>
<protein>
    <recommendedName>
        <fullName evidence="1">PPM-type phosphatase domain-containing protein</fullName>
    </recommendedName>
</protein>
<evidence type="ECO:0000313" key="2">
    <source>
        <dbReference type="EMBL" id="PZG40036.1"/>
    </source>
</evidence>
<organism evidence="2 3">
    <name type="scientific">Spongiactinospora gelatinilytica</name>
    <dbReference type="NCBI Taxonomy" id="2666298"/>
    <lineage>
        <taxon>Bacteria</taxon>
        <taxon>Bacillati</taxon>
        <taxon>Actinomycetota</taxon>
        <taxon>Actinomycetes</taxon>
        <taxon>Streptosporangiales</taxon>
        <taxon>Streptosporangiaceae</taxon>
        <taxon>Spongiactinospora</taxon>
    </lineage>
</organism>
<evidence type="ECO:0000259" key="1">
    <source>
        <dbReference type="Pfam" id="PF13672"/>
    </source>
</evidence>
<dbReference type="Gene3D" id="3.60.40.10">
    <property type="entry name" value="PPM-type phosphatase domain"/>
    <property type="match status" value="1"/>
</dbReference>
<dbReference type="RefSeq" id="WP_111169471.1">
    <property type="nucleotide sequence ID" value="NZ_POUA01000193.1"/>
</dbReference>
<name>A0A2W2FRM9_9ACTN</name>
<dbReference type="EMBL" id="POUA01000193">
    <property type="protein sequence ID" value="PZG40036.1"/>
    <property type="molecule type" value="Genomic_DNA"/>
</dbReference>
<proteinExistence type="predicted"/>
<dbReference type="SUPFAM" id="SSF81606">
    <property type="entry name" value="PP2C-like"/>
    <property type="match status" value="1"/>
</dbReference>
<dbReference type="AlphaFoldDB" id="A0A2W2FRM9"/>
<dbReference type="Proteomes" id="UP000248544">
    <property type="component" value="Unassembled WGS sequence"/>
</dbReference>
<dbReference type="InterPro" id="IPR036457">
    <property type="entry name" value="PPM-type-like_dom_sf"/>
</dbReference>
<evidence type="ECO:0000313" key="3">
    <source>
        <dbReference type="Proteomes" id="UP000248544"/>
    </source>
</evidence>
<reference evidence="2 3" key="1">
    <citation type="submission" date="2018-01" db="EMBL/GenBank/DDBJ databases">
        <title>Draft genome sequence of Sphaerisporangium sp. 7K107.</title>
        <authorList>
            <person name="Sahin N."/>
            <person name="Saygin H."/>
            <person name="Ay H."/>
        </authorList>
    </citation>
    <scope>NUCLEOTIDE SEQUENCE [LARGE SCALE GENOMIC DNA]</scope>
    <source>
        <strain evidence="2 3">7K107</strain>
    </source>
</reference>